<gene>
    <name evidence="2" type="ORF">E5R92_00680</name>
</gene>
<evidence type="ECO:0000313" key="2">
    <source>
        <dbReference type="EMBL" id="QIZ20308.1"/>
    </source>
</evidence>
<organism evidence="2 3">
    <name type="scientific">Candidatus Pelagibacter giovannonii</name>
    <dbReference type="NCBI Taxonomy" id="2563896"/>
    <lineage>
        <taxon>Bacteria</taxon>
        <taxon>Pseudomonadati</taxon>
        <taxon>Pseudomonadota</taxon>
        <taxon>Alphaproteobacteria</taxon>
        <taxon>Candidatus Pelagibacterales</taxon>
        <taxon>Candidatus Pelagibacteraceae</taxon>
        <taxon>Candidatus Pelagibacter</taxon>
    </lineage>
</organism>
<feature type="signal peptide" evidence="1">
    <location>
        <begin position="1"/>
        <end position="20"/>
    </location>
</feature>
<evidence type="ECO:0000313" key="3">
    <source>
        <dbReference type="Proteomes" id="UP000501094"/>
    </source>
</evidence>
<dbReference type="RefSeq" id="WP_168606205.1">
    <property type="nucleotide sequence ID" value="NZ_CP038852.1"/>
</dbReference>
<dbReference type="Proteomes" id="UP000501094">
    <property type="component" value="Chromosome"/>
</dbReference>
<sequence>MKKILGIVVLGLLLSGNAYAEVEKLPEGTTVNSLIKAGYKLFSTESAATPVTFGDDGRSYTGSFQIIYHLTKGKEVVSCVLYDGELTCVKP</sequence>
<keyword evidence="1" id="KW-0732">Signal</keyword>
<accession>A0A6H1Q0G7</accession>
<dbReference type="KEGG" id="peg:E5R92_00680"/>
<name>A0A6H1Q0G7_9PROT</name>
<feature type="chain" id="PRO_5026222996" evidence="1">
    <location>
        <begin position="21"/>
        <end position="91"/>
    </location>
</feature>
<protein>
    <submittedName>
        <fullName evidence="2">Uncharacterized protein</fullName>
    </submittedName>
</protein>
<reference evidence="2 3" key="1">
    <citation type="journal article" date="2020" name="Nat. Microbiol.">
        <title>Lysogenic host-virus interactions in SAR11 marine bacteria.</title>
        <authorList>
            <person name="Morris R.M."/>
            <person name="Cain K.R."/>
            <person name="Hvorecny K.L."/>
            <person name="Kollman J.M."/>
        </authorList>
    </citation>
    <scope>NUCLEOTIDE SEQUENCE [LARGE SCALE GENOMIC DNA]</scope>
    <source>
        <strain evidence="2 3">NP1</strain>
    </source>
</reference>
<evidence type="ECO:0000256" key="1">
    <source>
        <dbReference type="SAM" id="SignalP"/>
    </source>
</evidence>
<keyword evidence="3" id="KW-1185">Reference proteome</keyword>
<proteinExistence type="predicted"/>
<dbReference type="EMBL" id="CP038852">
    <property type="protein sequence ID" value="QIZ20308.1"/>
    <property type="molecule type" value="Genomic_DNA"/>
</dbReference>
<dbReference type="AlphaFoldDB" id="A0A6H1Q0G7"/>